<dbReference type="Gene3D" id="1.10.287.110">
    <property type="entry name" value="DnaJ domain"/>
    <property type="match status" value="1"/>
</dbReference>
<dbReference type="Pfam" id="PF00226">
    <property type="entry name" value="DnaJ"/>
    <property type="match status" value="1"/>
</dbReference>
<dbReference type="PANTHER" id="PTHR43908:SF3">
    <property type="entry name" value="AT29763P-RELATED"/>
    <property type="match status" value="1"/>
</dbReference>
<accession>A0A166NZJ7</accession>
<evidence type="ECO:0000256" key="1">
    <source>
        <dbReference type="ARBA" id="ARBA00004389"/>
    </source>
</evidence>
<dbReference type="STRING" id="436010.A0A166NZJ7"/>
<dbReference type="SUPFAM" id="SSF46565">
    <property type="entry name" value="Chaperone J-domain"/>
    <property type="match status" value="1"/>
</dbReference>
<evidence type="ECO:0000259" key="8">
    <source>
        <dbReference type="PROSITE" id="PS50076"/>
    </source>
</evidence>
<evidence type="ECO:0000256" key="4">
    <source>
        <dbReference type="ARBA" id="ARBA00022989"/>
    </source>
</evidence>
<feature type="domain" description="J" evidence="8">
    <location>
        <begin position="123"/>
        <end position="187"/>
    </location>
</feature>
<dbReference type="GO" id="GO:0071218">
    <property type="term" value="P:cellular response to misfolded protein"/>
    <property type="evidence" value="ECO:0007669"/>
    <property type="project" value="TreeGrafter"/>
</dbReference>
<dbReference type="PROSITE" id="PS00636">
    <property type="entry name" value="DNAJ_1"/>
    <property type="match status" value="1"/>
</dbReference>
<keyword evidence="3" id="KW-0256">Endoplasmic reticulum</keyword>
<dbReference type="EMBL" id="KV417520">
    <property type="protein sequence ID" value="KZP25542.1"/>
    <property type="molecule type" value="Genomic_DNA"/>
</dbReference>
<sequence>MESNKDEALRCLAIAQRHRDSGNAPSALKFCQKSINLFSTPEAAKLLASLDADSARPASSNGSAGGSPFTSGTETHASAAGAKHRHTASSASGTPSGSGGNKREFTPEQHAVVKRVRACKVTEYYEILDVQRDCEETHVKKAYRKLALALHPDKNGAPNADEAFKMVSKAFQVLSDGNMRAAYDRHGSDPEDRTAGRAPAGFSSFGGGGGGGGGGGQFQGEMSPEDLFNMFFGGGGGMGGGPFGGGAFGDGGPMFSASFGQNGFRTTRVRQTGRAPQGGAAAAETPRSMLLSLMPLLILFAFSLLSALPNIFMEAPIPDPRFSFQPTKAFFNTERHTSNLGIRYHVNQPNFLQHPHIATEIRSGQKNQNAVKKFEATVEQSYTNHLYTQCNLGMQQRERRKDAEIGFLGIGTDWDKVREIEKQPIEACEEGRKLGVLRGV</sequence>
<dbReference type="InterPro" id="IPR051100">
    <property type="entry name" value="DnaJ_subfamily_B/C"/>
</dbReference>
<gene>
    <name evidence="9" type="ORF">FIBSPDRAFT_783094</name>
</gene>
<dbReference type="Proteomes" id="UP000076532">
    <property type="component" value="Unassembled WGS sequence"/>
</dbReference>
<keyword evidence="2 7" id="KW-0812">Transmembrane</keyword>
<evidence type="ECO:0000256" key="6">
    <source>
        <dbReference type="SAM" id="MobiDB-lite"/>
    </source>
</evidence>
<feature type="compositionally biased region" description="Gly residues" evidence="6">
    <location>
        <begin position="204"/>
        <end position="218"/>
    </location>
</feature>
<dbReference type="PROSITE" id="PS50076">
    <property type="entry name" value="DNAJ_2"/>
    <property type="match status" value="1"/>
</dbReference>
<dbReference type="OrthoDB" id="1507364at2759"/>
<dbReference type="GO" id="GO:0005789">
    <property type="term" value="C:endoplasmic reticulum membrane"/>
    <property type="evidence" value="ECO:0007669"/>
    <property type="project" value="UniProtKB-SubCell"/>
</dbReference>
<dbReference type="SMART" id="SM00271">
    <property type="entry name" value="DnaJ"/>
    <property type="match status" value="1"/>
</dbReference>
<name>A0A166NZJ7_9AGAM</name>
<dbReference type="GO" id="GO:0030544">
    <property type="term" value="F:Hsp70 protein binding"/>
    <property type="evidence" value="ECO:0007669"/>
    <property type="project" value="TreeGrafter"/>
</dbReference>
<evidence type="ECO:0000313" key="10">
    <source>
        <dbReference type="Proteomes" id="UP000076532"/>
    </source>
</evidence>
<dbReference type="InterPro" id="IPR015399">
    <property type="entry name" value="DUF1977_DnaJ-like"/>
</dbReference>
<keyword evidence="5 7" id="KW-0472">Membrane</keyword>
<dbReference type="InterPro" id="IPR001623">
    <property type="entry name" value="DnaJ_domain"/>
</dbReference>
<dbReference type="PANTHER" id="PTHR43908">
    <property type="entry name" value="AT29763P-RELATED"/>
    <property type="match status" value="1"/>
</dbReference>
<evidence type="ECO:0000256" key="2">
    <source>
        <dbReference type="ARBA" id="ARBA00022692"/>
    </source>
</evidence>
<dbReference type="InterPro" id="IPR018253">
    <property type="entry name" value="DnaJ_domain_CS"/>
</dbReference>
<keyword evidence="4 7" id="KW-1133">Transmembrane helix</keyword>
<feature type="compositionally biased region" description="Basic and acidic residues" evidence="6">
    <location>
        <begin position="184"/>
        <end position="195"/>
    </location>
</feature>
<feature type="region of interest" description="Disordered" evidence="6">
    <location>
        <begin position="54"/>
        <end position="110"/>
    </location>
</feature>
<proteinExistence type="predicted"/>
<dbReference type="FunFam" id="1.10.287.110:FF:000070">
    <property type="entry name" value="Endoplasmic reticulum protein, putative"/>
    <property type="match status" value="1"/>
</dbReference>
<reference evidence="9 10" key="1">
    <citation type="journal article" date="2016" name="Mol. Biol. Evol.">
        <title>Comparative Genomics of Early-Diverging Mushroom-Forming Fungi Provides Insights into the Origins of Lignocellulose Decay Capabilities.</title>
        <authorList>
            <person name="Nagy L.G."/>
            <person name="Riley R."/>
            <person name="Tritt A."/>
            <person name="Adam C."/>
            <person name="Daum C."/>
            <person name="Floudas D."/>
            <person name="Sun H."/>
            <person name="Yadav J.S."/>
            <person name="Pangilinan J."/>
            <person name="Larsson K.H."/>
            <person name="Matsuura K."/>
            <person name="Barry K."/>
            <person name="Labutti K."/>
            <person name="Kuo R."/>
            <person name="Ohm R.A."/>
            <person name="Bhattacharya S.S."/>
            <person name="Shirouzu T."/>
            <person name="Yoshinaga Y."/>
            <person name="Martin F.M."/>
            <person name="Grigoriev I.V."/>
            <person name="Hibbett D.S."/>
        </authorList>
    </citation>
    <scope>NUCLEOTIDE SEQUENCE [LARGE SCALE GENOMIC DNA]</scope>
    <source>
        <strain evidence="9 10">CBS 109695</strain>
    </source>
</reference>
<dbReference type="PRINTS" id="PR00625">
    <property type="entry name" value="JDOMAIN"/>
</dbReference>
<protein>
    <submittedName>
        <fullName evidence="9">DnaJ-domain-containing protein</fullName>
    </submittedName>
</protein>
<organism evidence="9 10">
    <name type="scientific">Athelia psychrophila</name>
    <dbReference type="NCBI Taxonomy" id="1759441"/>
    <lineage>
        <taxon>Eukaryota</taxon>
        <taxon>Fungi</taxon>
        <taxon>Dikarya</taxon>
        <taxon>Basidiomycota</taxon>
        <taxon>Agaricomycotina</taxon>
        <taxon>Agaricomycetes</taxon>
        <taxon>Agaricomycetidae</taxon>
        <taxon>Atheliales</taxon>
        <taxon>Atheliaceae</taxon>
        <taxon>Athelia</taxon>
    </lineage>
</organism>
<dbReference type="InterPro" id="IPR036869">
    <property type="entry name" value="J_dom_sf"/>
</dbReference>
<keyword evidence="10" id="KW-1185">Reference proteome</keyword>
<feature type="transmembrane region" description="Helical" evidence="7">
    <location>
        <begin position="289"/>
        <end position="312"/>
    </location>
</feature>
<evidence type="ECO:0000256" key="7">
    <source>
        <dbReference type="SAM" id="Phobius"/>
    </source>
</evidence>
<evidence type="ECO:0000313" key="9">
    <source>
        <dbReference type="EMBL" id="KZP25542.1"/>
    </source>
</evidence>
<dbReference type="Pfam" id="PF09320">
    <property type="entry name" value="DUF1977"/>
    <property type="match status" value="1"/>
</dbReference>
<comment type="subcellular location">
    <subcellularLocation>
        <location evidence="1">Endoplasmic reticulum membrane</location>
        <topology evidence="1">Single-pass membrane protein</topology>
    </subcellularLocation>
</comment>
<dbReference type="CDD" id="cd06257">
    <property type="entry name" value="DnaJ"/>
    <property type="match status" value="1"/>
</dbReference>
<evidence type="ECO:0000256" key="3">
    <source>
        <dbReference type="ARBA" id="ARBA00022824"/>
    </source>
</evidence>
<evidence type="ECO:0000256" key="5">
    <source>
        <dbReference type="ARBA" id="ARBA00023136"/>
    </source>
</evidence>
<dbReference type="AlphaFoldDB" id="A0A166NZJ7"/>
<feature type="region of interest" description="Disordered" evidence="6">
    <location>
        <begin position="184"/>
        <end position="219"/>
    </location>
</feature>